<proteinExistence type="predicted"/>
<comment type="caution">
    <text evidence="2">The sequence shown here is derived from an EMBL/GenBank/DDBJ whole genome shotgun (WGS) entry which is preliminary data.</text>
</comment>
<name>A0ABQ9HL72_9NEOP</name>
<keyword evidence="1" id="KW-1133">Transmembrane helix</keyword>
<sequence>MWIQRDGAPTHSVISVQNYLHQMYPNWWMGHYGLFPWPASTPVIIEIDLIACIAATALVIQIYEAWSRKCEVMAKRCNSYIRANRANFEHVL</sequence>
<evidence type="ECO:0000313" key="3">
    <source>
        <dbReference type="Proteomes" id="UP001159363"/>
    </source>
</evidence>
<protein>
    <submittedName>
        <fullName evidence="2">Uncharacterized protein</fullName>
    </submittedName>
</protein>
<reference evidence="2 3" key="1">
    <citation type="submission" date="2023-02" db="EMBL/GenBank/DDBJ databases">
        <title>LHISI_Scaffold_Assembly.</title>
        <authorList>
            <person name="Stuart O.P."/>
            <person name="Cleave R."/>
            <person name="Magrath M.J.L."/>
            <person name="Mikheyev A.S."/>
        </authorList>
    </citation>
    <scope>NUCLEOTIDE SEQUENCE [LARGE SCALE GENOMIC DNA]</scope>
    <source>
        <strain evidence="2">Daus_M_001</strain>
        <tissue evidence="2">Leg muscle</tissue>
    </source>
</reference>
<dbReference type="Proteomes" id="UP001159363">
    <property type="component" value="Chromosome X"/>
</dbReference>
<evidence type="ECO:0000256" key="1">
    <source>
        <dbReference type="SAM" id="Phobius"/>
    </source>
</evidence>
<keyword evidence="1" id="KW-0812">Transmembrane</keyword>
<gene>
    <name evidence="2" type="ORF">PR048_011188</name>
</gene>
<evidence type="ECO:0000313" key="2">
    <source>
        <dbReference type="EMBL" id="KAJ8884992.1"/>
    </source>
</evidence>
<organism evidence="2 3">
    <name type="scientific">Dryococelus australis</name>
    <dbReference type="NCBI Taxonomy" id="614101"/>
    <lineage>
        <taxon>Eukaryota</taxon>
        <taxon>Metazoa</taxon>
        <taxon>Ecdysozoa</taxon>
        <taxon>Arthropoda</taxon>
        <taxon>Hexapoda</taxon>
        <taxon>Insecta</taxon>
        <taxon>Pterygota</taxon>
        <taxon>Neoptera</taxon>
        <taxon>Polyneoptera</taxon>
        <taxon>Phasmatodea</taxon>
        <taxon>Verophasmatodea</taxon>
        <taxon>Anareolatae</taxon>
        <taxon>Phasmatidae</taxon>
        <taxon>Eurycanthinae</taxon>
        <taxon>Dryococelus</taxon>
    </lineage>
</organism>
<accession>A0ABQ9HL72</accession>
<feature type="transmembrane region" description="Helical" evidence="1">
    <location>
        <begin position="43"/>
        <end position="66"/>
    </location>
</feature>
<keyword evidence="1" id="KW-0472">Membrane</keyword>
<dbReference type="EMBL" id="JARBHB010000004">
    <property type="protein sequence ID" value="KAJ8884992.1"/>
    <property type="molecule type" value="Genomic_DNA"/>
</dbReference>
<keyword evidence="3" id="KW-1185">Reference proteome</keyword>